<organism evidence="2 3">
    <name type="scientific">Gordonia alkaliphila</name>
    <dbReference type="NCBI Taxonomy" id="1053547"/>
    <lineage>
        <taxon>Bacteria</taxon>
        <taxon>Bacillati</taxon>
        <taxon>Actinomycetota</taxon>
        <taxon>Actinomycetes</taxon>
        <taxon>Mycobacteriales</taxon>
        <taxon>Gordoniaceae</taxon>
        <taxon>Gordonia</taxon>
    </lineage>
</organism>
<evidence type="ECO:0000313" key="3">
    <source>
        <dbReference type="Proteomes" id="UP001500822"/>
    </source>
</evidence>
<evidence type="ECO:0000313" key="2">
    <source>
        <dbReference type="EMBL" id="GAA4758537.1"/>
    </source>
</evidence>
<proteinExistence type="predicted"/>
<dbReference type="Proteomes" id="UP001500822">
    <property type="component" value="Unassembled WGS sequence"/>
</dbReference>
<name>A0ABP8ZJK1_9ACTN</name>
<gene>
    <name evidence="2" type="ORF">GCM10023217_33790</name>
</gene>
<dbReference type="EMBL" id="BAABIE010000024">
    <property type="protein sequence ID" value="GAA4758537.1"/>
    <property type="molecule type" value="Genomic_DNA"/>
</dbReference>
<accession>A0ABP8ZJK1</accession>
<comment type="caution">
    <text evidence="2">The sequence shown here is derived from an EMBL/GenBank/DDBJ whole genome shotgun (WGS) entry which is preliminary data.</text>
</comment>
<protein>
    <submittedName>
        <fullName evidence="2">Uncharacterized protein</fullName>
    </submittedName>
</protein>
<keyword evidence="3" id="KW-1185">Reference proteome</keyword>
<dbReference type="RefSeq" id="WP_425556559.1">
    <property type="nucleotide sequence ID" value="NZ_BAABIE010000024.1"/>
</dbReference>
<feature type="signal peptide" evidence="1">
    <location>
        <begin position="1"/>
        <end position="20"/>
    </location>
</feature>
<keyword evidence="1" id="KW-0732">Signal</keyword>
<evidence type="ECO:0000256" key="1">
    <source>
        <dbReference type="SAM" id="SignalP"/>
    </source>
</evidence>
<sequence>MAAAAVAAIGLLPLVQTVVAGPASADRSRPAACVPFGTGQVPPGIPSTGDRRGFETFPRYTGNSAPARVDLRTERTQFNRYWEFTLLPGGKLLARPRYGKQWRVVPLPSCLKGQLTAISLDDDELVAIDKNRWIYTMDPVNQSPLLWNWTSSWGAMLWTGSGQTLPADAVRPNGWALSVTSPWDNKEYLDIAGRVHPSGGAKMTMVPYLYGDGSRIGYADPWLPNDRSYEIGSPLGGRLQMVALSASASTIFVTNRYGDMFTRTFDFDSSGSDSVFFRYSWDSQRGKPSAGSLPQELLDRSTAAVQLPAPEWESQPKIPGEITSALTVVSPGPGAENRELRVEGRRDGRTGYWHKRLHAQQWQFTETGGELQGELLENSSVDRSAETLAAPAPWNLTGSLPSRTALVDGQTLIDIGLPYSIVDPRMLDQIGLKADPSGYKLSVKNFDPAVTTREATVITPGGTRIPVLLHTADGMRMSPSQPGLTAKPRHLVGAVQLPDAVWAKRKSDPAIKRFVNGWMRGKRIAAITLSATKNDLVIR</sequence>
<reference evidence="3" key="1">
    <citation type="journal article" date="2019" name="Int. J. Syst. Evol. Microbiol.">
        <title>The Global Catalogue of Microorganisms (GCM) 10K type strain sequencing project: providing services to taxonomists for standard genome sequencing and annotation.</title>
        <authorList>
            <consortium name="The Broad Institute Genomics Platform"/>
            <consortium name="The Broad Institute Genome Sequencing Center for Infectious Disease"/>
            <person name="Wu L."/>
            <person name="Ma J."/>
        </authorList>
    </citation>
    <scope>NUCLEOTIDE SEQUENCE [LARGE SCALE GENOMIC DNA]</scope>
    <source>
        <strain evidence="3">JCM 18077</strain>
    </source>
</reference>
<feature type="chain" id="PRO_5045078984" evidence="1">
    <location>
        <begin position="21"/>
        <end position="539"/>
    </location>
</feature>